<protein>
    <submittedName>
        <fullName evidence="4">Stonustoxin subunit alpha</fullName>
    </submittedName>
</protein>
<dbReference type="AlphaFoldDB" id="A0A834FME2"/>
<dbReference type="InterPro" id="IPR052090">
    <property type="entry name" value="Cytolytic_pore-forming_toxin"/>
</dbReference>
<dbReference type="Pfam" id="PF21109">
    <property type="entry name" value="Stonustoxin_helical"/>
    <property type="match status" value="1"/>
</dbReference>
<evidence type="ECO:0000313" key="4">
    <source>
        <dbReference type="EMBL" id="KAF6736783.1"/>
    </source>
</evidence>
<evidence type="ECO:0000259" key="3">
    <source>
        <dbReference type="Pfam" id="PF24674"/>
    </source>
</evidence>
<reference evidence="4" key="1">
    <citation type="journal article" name="BMC Genomics">
        <title>Long-read sequencing and de novo genome assembly of marine medaka (Oryzias melastigma).</title>
        <authorList>
            <person name="Liang P."/>
            <person name="Saqib H.S.A."/>
            <person name="Ni X."/>
            <person name="Shen Y."/>
        </authorList>
    </citation>
    <scope>NUCLEOTIDE SEQUENCE</scope>
    <source>
        <strain evidence="4">Bigg-433</strain>
    </source>
</reference>
<dbReference type="InterPro" id="IPR056072">
    <property type="entry name" value="SNTX_MACPF/CDC-like_dom"/>
</dbReference>
<gene>
    <name evidence="4" type="ORF">FQA47_015057</name>
</gene>
<dbReference type="PANTHER" id="PTHR31594">
    <property type="entry name" value="AIG1-TYPE G DOMAIN-CONTAINING PROTEIN"/>
    <property type="match status" value="1"/>
</dbReference>
<feature type="non-terminal residue" evidence="4">
    <location>
        <position position="708"/>
    </location>
</feature>
<proteinExistence type="predicted"/>
<evidence type="ECO:0000259" key="2">
    <source>
        <dbReference type="Pfam" id="PF21109"/>
    </source>
</evidence>
<comment type="caution">
    <text evidence="4">The sequence shown here is derived from an EMBL/GenBank/DDBJ whole genome shotgun (WGS) entry which is preliminary data.</text>
</comment>
<feature type="domain" description="SNTX thioredoxin-like" evidence="1">
    <location>
        <begin position="395"/>
        <end position="520"/>
    </location>
</feature>
<dbReference type="PANTHER" id="PTHR31594:SF16">
    <property type="entry name" value="SI:CH211-281L24.3"/>
    <property type="match status" value="1"/>
</dbReference>
<dbReference type="Pfam" id="PF24674">
    <property type="entry name" value="MACPF_SNTX"/>
    <property type="match status" value="1"/>
</dbReference>
<organism evidence="4 5">
    <name type="scientific">Oryzias melastigma</name>
    <name type="common">Marine medaka</name>
    <dbReference type="NCBI Taxonomy" id="30732"/>
    <lineage>
        <taxon>Eukaryota</taxon>
        <taxon>Metazoa</taxon>
        <taxon>Chordata</taxon>
        <taxon>Craniata</taxon>
        <taxon>Vertebrata</taxon>
        <taxon>Euteleostomi</taxon>
        <taxon>Actinopterygii</taxon>
        <taxon>Neopterygii</taxon>
        <taxon>Teleostei</taxon>
        <taxon>Neoteleostei</taxon>
        <taxon>Acanthomorphata</taxon>
        <taxon>Ovalentaria</taxon>
        <taxon>Atherinomorphae</taxon>
        <taxon>Beloniformes</taxon>
        <taxon>Adrianichthyidae</taxon>
        <taxon>Oryziinae</taxon>
        <taxon>Oryzias</taxon>
    </lineage>
</organism>
<evidence type="ECO:0000313" key="5">
    <source>
        <dbReference type="Proteomes" id="UP000646548"/>
    </source>
</evidence>
<sequence>MISTNKYMQLEEKRDTERERTAVMSSDQVQAALGRPFALGMLYDARKEKLITDFILWDGDKIQSNKVRQSQKSSAYEITASDSIQSKSSLLDVSASLSASFLGGLIEVGGSASYLKDNKKFKNQSRVTLQYKATTEYEGLNLSQVTITNTQIKDAIKNSRATHVVTGILYGANAFFVFDSEKVDSRDVQKIDGSMQALIKKIPNATIDGKVDIKLSDEERDMTNKFSCKFYGDFILDSNPSTFEDAVKTYVQLPKLLGETLENTVPVKVWLSSLRNLEPLAEELKADICVSLVRKAENALDDMREIEMRSNDALDENVKVEKFLHLCEDYTETLKRTMEKKFPAIREGKEDEGSVHKVFEDLENSPFCQKNLDKWLDNVEREINVLTSCVNIMEGVKIVSDESELDREILAPGVEDALCFVFTSLETEDPYLKQMEKHLSCHETERPSSVTPPSKDHWFFNDQIFTDMRQKAKEFNSTFKNLKSSKKYSFVIAALPNQKHDGATIYHYRDGRLKTEDFSKPVPNVRSVTDRRELLWYFCNLTLDENTAYNCIKIDNRTAVYMEFNRIVGKNLRLEFYDNIDRHSSRLIEIFCSKRDSIGQLLTQLSQQTKTNEPTDIRTLVLRGLPVLLGDNAADFYKTYTGSEDCLQNLDLGILFVEHSFLIVIEGEKVMDNIEDLPKAVCILFALTYALHLSYPKSMKNTFQFIQQ</sequence>
<dbReference type="Proteomes" id="UP000646548">
    <property type="component" value="Unassembled WGS sequence"/>
</dbReference>
<feature type="domain" description="Stonustoxin-like helical" evidence="2">
    <location>
        <begin position="299"/>
        <end position="384"/>
    </location>
</feature>
<dbReference type="EMBL" id="WKFB01000080">
    <property type="protein sequence ID" value="KAF6736783.1"/>
    <property type="molecule type" value="Genomic_DNA"/>
</dbReference>
<dbReference type="InterPro" id="IPR048997">
    <property type="entry name" value="Stonustoxin-like_helical"/>
</dbReference>
<dbReference type="InterPro" id="IPR040581">
    <property type="entry name" value="Thioredoxin_11"/>
</dbReference>
<dbReference type="Pfam" id="PF18078">
    <property type="entry name" value="Thioredoxin_11"/>
    <property type="match status" value="1"/>
</dbReference>
<name>A0A834FME2_ORYME</name>
<feature type="domain" description="SNTX MACPF/CDC-like" evidence="3">
    <location>
        <begin position="30"/>
        <end position="251"/>
    </location>
</feature>
<evidence type="ECO:0000259" key="1">
    <source>
        <dbReference type="Pfam" id="PF18078"/>
    </source>
</evidence>
<accession>A0A834FME2</accession>